<dbReference type="WBParaSite" id="ES5_v2.g8505.t1">
    <property type="protein sequence ID" value="ES5_v2.g8505.t1"/>
    <property type="gene ID" value="ES5_v2.g8505"/>
</dbReference>
<sequence length="486" mass="53957">MSGESSKESTSAGSKSMRPRATKIQSSNKLVRLIKSNSDIHNSDTAPEVASSRAVSEPATTTTRDENLAATTSETGPLMKVVVSPERGPVELLNSTDGATIVYTDASLIKNGTAGIGVYYGKGHELNASQRLPGKHKSVGWAEIIAATVALQRLRSWRKYNKGPVIIRTDHLMIVEAMQMPRISIMSHPKYHVELLTLKRIAREFPKGVQFEHVYAHNGEEGNEEADALATKATSSNNEPAPRRTRSKPPSPRMSRRTRSAYVKSAPPKVHGLGKHNKNAPKENDVSLVRLQATKPYIPPPETIALRDIKQMEMMDENTQEESSSVKQSRTGSVPSVKIIGLRNVRDETMKEEKTQSEDRSGSSRTPLSRTPVSKGSVKRKTKKSQVKIPSASRKKEKTDRQRKSVSKSLKKKNVRGKKTLDEEINKAVPKDNKSQEPENEASVRQRRRSQPLPDVDPSVREKSKKSRKSKSRNTLRKNQPKPNPP</sequence>
<evidence type="ECO:0000313" key="1">
    <source>
        <dbReference type="Proteomes" id="UP000887579"/>
    </source>
</evidence>
<name>A0AC34GU97_9BILA</name>
<organism evidence="1 2">
    <name type="scientific">Panagrolaimus sp. ES5</name>
    <dbReference type="NCBI Taxonomy" id="591445"/>
    <lineage>
        <taxon>Eukaryota</taxon>
        <taxon>Metazoa</taxon>
        <taxon>Ecdysozoa</taxon>
        <taxon>Nematoda</taxon>
        <taxon>Chromadorea</taxon>
        <taxon>Rhabditida</taxon>
        <taxon>Tylenchina</taxon>
        <taxon>Panagrolaimomorpha</taxon>
        <taxon>Panagrolaimoidea</taxon>
        <taxon>Panagrolaimidae</taxon>
        <taxon>Panagrolaimus</taxon>
    </lineage>
</organism>
<evidence type="ECO:0000313" key="2">
    <source>
        <dbReference type="WBParaSite" id="ES5_v2.g8505.t1"/>
    </source>
</evidence>
<dbReference type="Proteomes" id="UP000887579">
    <property type="component" value="Unplaced"/>
</dbReference>
<reference evidence="2" key="1">
    <citation type="submission" date="2022-11" db="UniProtKB">
        <authorList>
            <consortium name="WormBaseParasite"/>
        </authorList>
    </citation>
    <scope>IDENTIFICATION</scope>
</reference>
<proteinExistence type="predicted"/>
<protein>
    <submittedName>
        <fullName evidence="2">RNase H type-1 domain-containing protein</fullName>
    </submittedName>
</protein>
<accession>A0AC34GU97</accession>